<organism evidence="1 2">
    <name type="scientific">Amycolatopsis australiensis</name>
    <dbReference type="NCBI Taxonomy" id="546364"/>
    <lineage>
        <taxon>Bacteria</taxon>
        <taxon>Bacillati</taxon>
        <taxon>Actinomycetota</taxon>
        <taxon>Actinomycetes</taxon>
        <taxon>Pseudonocardiales</taxon>
        <taxon>Pseudonocardiaceae</taxon>
        <taxon>Amycolatopsis</taxon>
    </lineage>
</organism>
<dbReference type="EMBL" id="FPJG01000006">
    <property type="protein sequence ID" value="SFW73248.1"/>
    <property type="molecule type" value="Genomic_DNA"/>
</dbReference>
<proteinExistence type="predicted"/>
<protein>
    <submittedName>
        <fullName evidence="1">Suppressor of fused protein (SUFU)</fullName>
    </submittedName>
</protein>
<accession>A0A1K1RM73</accession>
<evidence type="ECO:0000313" key="1">
    <source>
        <dbReference type="EMBL" id="SFW73248.1"/>
    </source>
</evidence>
<reference evidence="2" key="1">
    <citation type="submission" date="2016-11" db="EMBL/GenBank/DDBJ databases">
        <authorList>
            <person name="Varghese N."/>
            <person name="Submissions S."/>
        </authorList>
    </citation>
    <scope>NUCLEOTIDE SEQUENCE [LARGE SCALE GENOMIC DNA]</scope>
    <source>
        <strain evidence="2">DSM 44671</strain>
    </source>
</reference>
<sequence>MSFPHADPTRYEGLRSHVERHLGPVTHAQSPQGPDGRNRGFALGFHTHPQQRMVSAVTTGVRFQHIDASLPQEFVVSAVPEHEDEAAYLAHVIATQAIERQRGYAYGSGYVNAEPLIPGTGIAFLLAAPHPFAGDEFDLYHDDRNEPALRFITLLPCTLSEFRFVREHGDDPTALYDVWESRETDILDLYRASAV</sequence>
<gene>
    <name evidence="1" type="ORF">SAMN04489730_3582</name>
</gene>
<evidence type="ECO:0000313" key="2">
    <source>
        <dbReference type="Proteomes" id="UP000182740"/>
    </source>
</evidence>
<name>A0A1K1RM73_9PSEU</name>
<dbReference type="OrthoDB" id="3684558at2"/>
<dbReference type="Proteomes" id="UP000182740">
    <property type="component" value="Unassembled WGS sequence"/>
</dbReference>
<keyword evidence="2" id="KW-1185">Reference proteome</keyword>
<dbReference type="RefSeq" id="WP_072477358.1">
    <property type="nucleotide sequence ID" value="NZ_FPJG01000006.1"/>
</dbReference>
<dbReference type="AlphaFoldDB" id="A0A1K1RM73"/>